<dbReference type="SUPFAM" id="SSF56219">
    <property type="entry name" value="DNase I-like"/>
    <property type="match status" value="1"/>
</dbReference>
<dbReference type="Proteomes" id="UP001186944">
    <property type="component" value="Unassembled WGS sequence"/>
</dbReference>
<dbReference type="PROSITE" id="PS50878">
    <property type="entry name" value="RT_POL"/>
    <property type="match status" value="1"/>
</dbReference>
<dbReference type="EMBL" id="VSWD01000010">
    <property type="protein sequence ID" value="KAK3091517.1"/>
    <property type="molecule type" value="Genomic_DNA"/>
</dbReference>
<dbReference type="Gene3D" id="3.60.10.10">
    <property type="entry name" value="Endonuclease/exonuclease/phosphatase"/>
    <property type="match status" value="1"/>
</dbReference>
<keyword evidence="3" id="KW-1185">Reference proteome</keyword>
<accession>A0AA88XSG8</accession>
<dbReference type="SUPFAM" id="SSF56672">
    <property type="entry name" value="DNA/RNA polymerases"/>
    <property type="match status" value="1"/>
</dbReference>
<name>A0AA88XSG8_PINIB</name>
<proteinExistence type="predicted"/>
<dbReference type="GO" id="GO:0061343">
    <property type="term" value="P:cell adhesion involved in heart morphogenesis"/>
    <property type="evidence" value="ECO:0007669"/>
    <property type="project" value="TreeGrafter"/>
</dbReference>
<protein>
    <recommendedName>
        <fullName evidence="1">Reverse transcriptase domain-containing protein</fullName>
    </recommendedName>
</protein>
<dbReference type="InterPro" id="IPR043502">
    <property type="entry name" value="DNA/RNA_pol_sf"/>
</dbReference>
<dbReference type="Pfam" id="PF00078">
    <property type="entry name" value="RVT_1"/>
    <property type="match status" value="1"/>
</dbReference>
<dbReference type="Pfam" id="PF14529">
    <property type="entry name" value="Exo_endo_phos_2"/>
    <property type="match status" value="1"/>
</dbReference>
<comment type="caution">
    <text evidence="2">The sequence shown here is derived from an EMBL/GenBank/DDBJ whole genome shotgun (WGS) entry which is preliminary data.</text>
</comment>
<gene>
    <name evidence="2" type="ORF">FSP39_020434</name>
</gene>
<dbReference type="InterPro" id="IPR005135">
    <property type="entry name" value="Endo/exonuclease/phosphatase"/>
</dbReference>
<dbReference type="GO" id="GO:0003824">
    <property type="term" value="F:catalytic activity"/>
    <property type="evidence" value="ECO:0007669"/>
    <property type="project" value="InterPro"/>
</dbReference>
<dbReference type="GO" id="GO:0007508">
    <property type="term" value="P:larval heart development"/>
    <property type="evidence" value="ECO:0007669"/>
    <property type="project" value="TreeGrafter"/>
</dbReference>
<feature type="domain" description="Reverse transcriptase" evidence="1">
    <location>
        <begin position="473"/>
        <end position="736"/>
    </location>
</feature>
<dbReference type="InterPro" id="IPR000477">
    <property type="entry name" value="RT_dom"/>
</dbReference>
<dbReference type="CDD" id="cd01650">
    <property type="entry name" value="RT_nLTR_like"/>
    <property type="match status" value="1"/>
</dbReference>
<evidence type="ECO:0000313" key="3">
    <source>
        <dbReference type="Proteomes" id="UP001186944"/>
    </source>
</evidence>
<dbReference type="PANTHER" id="PTHR33395">
    <property type="entry name" value="TRANSCRIPTASE, PUTATIVE-RELATED-RELATED"/>
    <property type="match status" value="1"/>
</dbReference>
<dbReference type="PANTHER" id="PTHR33395:SF22">
    <property type="entry name" value="REVERSE TRANSCRIPTASE DOMAIN-CONTAINING PROTEIN"/>
    <property type="match status" value="1"/>
</dbReference>
<sequence length="947" mass="108982">MSVNCRSIKEKSAEFNLALHYLKPDIVCGTESWLKGIKPGQPPTQDAIKSSEIFPDNYNIYRNDRGTLGGGVFIMVEKSLTSIEQTEYITDCEIEWVKVKTQNNKDVTIGSYYMPHRDSNHIEGLKTSLDKINNKNNNIILTGDFNCPNINWNNQTANTPDREIQQELVDITSANGLTQIHDKPTRENNLLDLVFVSNPTLVKSSLNVPGISDHDIIITDFETKVQHQKTKPRKCYMYNKANWEKIEKDLTELQEIISEEMNIGKSVNQLWDTFKTSLFKTMDNNIPNKELRAKHSVPWIKHKQRKIIKRKQRLYRQAKKTKNWNNYRSFQKDCKRSLRRAEWDYVNSNIIDGLNSNNPKPFWKYVKSKRQDSGGIAPLKKGTALISDSKGKAEILLDQFKSVFTKPSKGEMPNTSKRTKSNIKPIQITTNGLEKLLKKVIPSKSSGPDNIPNRILQHCAKHLAPILQIIMQKSLDSGDLPKDWTDANISSIYKKGDKHLAENYRPVSLTSVTCKLLEHIVCRNIMKHLESNNILTNLNHGFRSGYSCETQLITTINDFLLEYDQNNQVDVAILDFSKAFDTVPHDKLLHKIHQYGIQGPIHQWLTNFLTTRTMRTIVEGEKSSETTVDSGVPQGTVLGPIMFLCHINDLPEVVQSSVRLFADDCLLYRKIKSQEDHRKLQEDIQNLEKWANTWGMRFNAKKCYILSINNKSSKFYELNHHILQEVENNPYLGLQISNDLKWTTHINNTCKKANATLGFLRRNLRNVPESCRKTAYTSLVRSILEYGATIWNPHLKGDIDKLERIQNRAVRFIKKDYRSRKPGSITNMRNNLELDTLEERRISLRLILMFKVVEGLVPSLPVDHYIKFNTQKRQIKSRQFKDFSSVNIVQKHSCNNSRGIKVPPGNTKQYTNSFFVNTAIHWNQLPDSVVCAKSLESFKTALKAHCQ</sequence>
<dbReference type="InterPro" id="IPR036691">
    <property type="entry name" value="Endo/exonu/phosph_ase_sf"/>
</dbReference>
<evidence type="ECO:0000259" key="1">
    <source>
        <dbReference type="PROSITE" id="PS50878"/>
    </source>
</evidence>
<evidence type="ECO:0000313" key="2">
    <source>
        <dbReference type="EMBL" id="KAK3091517.1"/>
    </source>
</evidence>
<organism evidence="2 3">
    <name type="scientific">Pinctada imbricata</name>
    <name type="common">Atlantic pearl-oyster</name>
    <name type="synonym">Pinctada martensii</name>
    <dbReference type="NCBI Taxonomy" id="66713"/>
    <lineage>
        <taxon>Eukaryota</taxon>
        <taxon>Metazoa</taxon>
        <taxon>Spiralia</taxon>
        <taxon>Lophotrochozoa</taxon>
        <taxon>Mollusca</taxon>
        <taxon>Bivalvia</taxon>
        <taxon>Autobranchia</taxon>
        <taxon>Pteriomorphia</taxon>
        <taxon>Pterioida</taxon>
        <taxon>Pterioidea</taxon>
        <taxon>Pteriidae</taxon>
        <taxon>Pinctada</taxon>
    </lineage>
</organism>
<dbReference type="AlphaFoldDB" id="A0AA88XSG8"/>
<reference evidence="2" key="1">
    <citation type="submission" date="2019-08" db="EMBL/GenBank/DDBJ databases">
        <title>The improved chromosome-level genome for the pearl oyster Pinctada fucata martensii using PacBio sequencing and Hi-C.</title>
        <authorList>
            <person name="Zheng Z."/>
        </authorList>
    </citation>
    <scope>NUCLEOTIDE SEQUENCE</scope>
    <source>
        <strain evidence="2">ZZ-2019</strain>
        <tissue evidence="2">Adductor muscle</tissue>
    </source>
</reference>
<dbReference type="GO" id="GO:0031012">
    <property type="term" value="C:extracellular matrix"/>
    <property type="evidence" value="ECO:0007669"/>
    <property type="project" value="TreeGrafter"/>
</dbReference>